<accession>A0A383EHG3</accession>
<keyword evidence="1" id="KW-0238">DNA-binding</keyword>
<feature type="non-terminal residue" evidence="2">
    <location>
        <position position="179"/>
    </location>
</feature>
<dbReference type="Gene3D" id="1.10.150.130">
    <property type="match status" value="1"/>
</dbReference>
<dbReference type="EMBL" id="UINC01225696">
    <property type="protein sequence ID" value="SVE55873.1"/>
    <property type="molecule type" value="Genomic_DNA"/>
</dbReference>
<protein>
    <submittedName>
        <fullName evidence="2">Uncharacterized protein</fullName>
    </submittedName>
</protein>
<gene>
    <name evidence="2" type="ORF">METZ01_LOCUS508727</name>
</gene>
<organism evidence="2">
    <name type="scientific">marine metagenome</name>
    <dbReference type="NCBI Taxonomy" id="408172"/>
    <lineage>
        <taxon>unclassified sequences</taxon>
        <taxon>metagenomes</taxon>
        <taxon>ecological metagenomes</taxon>
    </lineage>
</organism>
<evidence type="ECO:0000313" key="2">
    <source>
        <dbReference type="EMBL" id="SVE55873.1"/>
    </source>
</evidence>
<name>A0A383EHG3_9ZZZZ</name>
<evidence type="ECO:0000256" key="1">
    <source>
        <dbReference type="ARBA" id="ARBA00023125"/>
    </source>
</evidence>
<dbReference type="GO" id="GO:0003677">
    <property type="term" value="F:DNA binding"/>
    <property type="evidence" value="ECO:0007669"/>
    <property type="project" value="UniProtKB-KW"/>
</dbReference>
<proteinExistence type="predicted"/>
<sequence length="179" mass="21216">MAKRKKRNNIILQKGNYYYRLRWYNEYGRQVECKVAPNTKNKSDAKLRSKIVAKEIEDIKDGTLKKFQFEKYFAFKNNEGTSELIKKLLQDTIVEYLEYRSEMVRPSTHKRDKSALNQLMEFVGYTKAVKELSYKDIEGKNGLIHHLRNKGCTDVGINSSLRHIRVFTNWLFDKEKILP</sequence>
<reference evidence="2" key="1">
    <citation type="submission" date="2018-05" db="EMBL/GenBank/DDBJ databases">
        <authorList>
            <person name="Lanie J.A."/>
            <person name="Ng W.-L."/>
            <person name="Kazmierczak K.M."/>
            <person name="Andrzejewski T.M."/>
            <person name="Davidsen T.M."/>
            <person name="Wayne K.J."/>
            <person name="Tettelin H."/>
            <person name="Glass J.I."/>
            <person name="Rusch D."/>
            <person name="Podicherti R."/>
            <person name="Tsui H.-C.T."/>
            <person name="Winkler M.E."/>
        </authorList>
    </citation>
    <scope>NUCLEOTIDE SEQUENCE</scope>
</reference>
<dbReference type="AlphaFoldDB" id="A0A383EHG3"/>
<dbReference type="InterPro" id="IPR010998">
    <property type="entry name" value="Integrase_recombinase_N"/>
</dbReference>